<dbReference type="STRING" id="1088818.A0A2I0ANS1"/>
<dbReference type="GO" id="GO:2000022">
    <property type="term" value="P:regulation of jasmonic acid mediated signaling pathway"/>
    <property type="evidence" value="ECO:0007669"/>
    <property type="project" value="UniProtKB-UniRule"/>
</dbReference>
<feature type="domain" description="Tify" evidence="3">
    <location>
        <begin position="289"/>
        <end position="324"/>
    </location>
</feature>
<dbReference type="PROSITE" id="PS51320">
    <property type="entry name" value="TIFY"/>
    <property type="match status" value="1"/>
</dbReference>
<keyword evidence="2" id="KW-1184">Jasmonic acid signaling pathway</keyword>
<name>A0A2I0ANS1_9ASPA</name>
<evidence type="ECO:0000313" key="5">
    <source>
        <dbReference type="Proteomes" id="UP000236161"/>
    </source>
</evidence>
<dbReference type="Proteomes" id="UP000236161">
    <property type="component" value="Unassembled WGS sequence"/>
</dbReference>
<dbReference type="GO" id="GO:0031347">
    <property type="term" value="P:regulation of defense response"/>
    <property type="evidence" value="ECO:0007669"/>
    <property type="project" value="UniProtKB-UniRule"/>
</dbReference>
<evidence type="ECO:0000259" key="3">
    <source>
        <dbReference type="PROSITE" id="PS51320"/>
    </source>
</evidence>
<organism evidence="4 5">
    <name type="scientific">Apostasia shenzhenica</name>
    <dbReference type="NCBI Taxonomy" id="1088818"/>
    <lineage>
        <taxon>Eukaryota</taxon>
        <taxon>Viridiplantae</taxon>
        <taxon>Streptophyta</taxon>
        <taxon>Embryophyta</taxon>
        <taxon>Tracheophyta</taxon>
        <taxon>Spermatophyta</taxon>
        <taxon>Magnoliopsida</taxon>
        <taxon>Liliopsida</taxon>
        <taxon>Asparagales</taxon>
        <taxon>Orchidaceae</taxon>
        <taxon>Apostasioideae</taxon>
        <taxon>Apostasia</taxon>
    </lineage>
</organism>
<protein>
    <recommendedName>
        <fullName evidence="2">Protein TIFY</fullName>
    </recommendedName>
    <alternativeName>
        <fullName evidence="2">Jasmonate ZIM domain-containing protein</fullName>
    </alternativeName>
</protein>
<evidence type="ECO:0000313" key="4">
    <source>
        <dbReference type="EMBL" id="PKA57209.1"/>
    </source>
</evidence>
<dbReference type="PANTHER" id="PTHR33077:SF8">
    <property type="entry name" value="PROTEIN TIFY 8"/>
    <property type="match status" value="1"/>
</dbReference>
<dbReference type="EMBL" id="KZ451969">
    <property type="protein sequence ID" value="PKA57209.1"/>
    <property type="molecule type" value="Genomic_DNA"/>
</dbReference>
<dbReference type="InterPro" id="IPR040390">
    <property type="entry name" value="TIFY/JAZ"/>
</dbReference>
<keyword evidence="2" id="KW-0539">Nucleus</keyword>
<evidence type="ECO:0000256" key="1">
    <source>
        <dbReference type="ARBA" id="ARBA00008614"/>
    </source>
</evidence>
<dbReference type="GO" id="GO:0005634">
    <property type="term" value="C:nucleus"/>
    <property type="evidence" value="ECO:0007669"/>
    <property type="project" value="UniProtKB-SubCell"/>
</dbReference>
<comment type="domain">
    <text evidence="2">The jas domain is required for interaction with COI1.</text>
</comment>
<comment type="similarity">
    <text evidence="1 2">Belongs to the TIFY/JAZ family.</text>
</comment>
<sequence length="414" mass="44306">MAVVMMDEDDKKPIFHDFLGMSCGDPPAPAMAETKTTATMESEATASVSASVGVSADKQGLVSRSSDPVSERQLSNYSDVLHNYGKKVATFGPEASNSFSGRKRSNSDSAYIGIIKDKIHSTSSDFLENSRSMKMLGKAVACDQSRKYLDDEVQLPMQPPLKPASSLIIPSLSSRPDFLASKCDRFMQMNPGSVLHYPPRIIQTGAFRDKFTSSYASKDTNISSILMSQPAADEGSRTGIKGSGVMNVVNTSSGAGERSMAGVLPCISTPKDSHTIEPDSSNGPRYHGIQTVSRQMTIFYAGQAHVFDDVHPNKADVIMALAGSNGGSWSTAYFDKPSFYPSTSEVKVPSCKNEIQTSSLPSPIRVNTEQVVRIVGSGDSESLASGFESGRVVRHGRLGTQAPLSSVEGKRDAC</sequence>
<dbReference type="InterPro" id="IPR010399">
    <property type="entry name" value="Tify_dom"/>
</dbReference>
<dbReference type="OrthoDB" id="1908882at2759"/>
<dbReference type="PANTHER" id="PTHR33077">
    <property type="entry name" value="PROTEIN TIFY 4A-RELATED-RELATED"/>
    <property type="match status" value="1"/>
</dbReference>
<gene>
    <name evidence="4" type="primary">TIFY8</name>
    <name evidence="4" type="ORF">AXF42_Ash002513</name>
</gene>
<accession>A0A2I0ANS1</accession>
<dbReference type="AlphaFoldDB" id="A0A2I0ANS1"/>
<dbReference type="SMART" id="SM00979">
    <property type="entry name" value="TIFY"/>
    <property type="match status" value="1"/>
</dbReference>
<comment type="subcellular location">
    <subcellularLocation>
        <location evidence="2">Nucleus</location>
    </subcellularLocation>
</comment>
<dbReference type="GO" id="GO:0009611">
    <property type="term" value="P:response to wounding"/>
    <property type="evidence" value="ECO:0007669"/>
    <property type="project" value="UniProtKB-UniRule"/>
</dbReference>
<evidence type="ECO:0000256" key="2">
    <source>
        <dbReference type="RuleBase" id="RU369065"/>
    </source>
</evidence>
<comment type="function">
    <text evidence="2">Repressor of jasmonate responses.</text>
</comment>
<reference evidence="4 5" key="1">
    <citation type="journal article" date="2017" name="Nature">
        <title>The Apostasia genome and the evolution of orchids.</title>
        <authorList>
            <person name="Zhang G.Q."/>
            <person name="Liu K.W."/>
            <person name="Li Z."/>
            <person name="Lohaus R."/>
            <person name="Hsiao Y.Y."/>
            <person name="Niu S.C."/>
            <person name="Wang J.Y."/>
            <person name="Lin Y.C."/>
            <person name="Xu Q."/>
            <person name="Chen L.J."/>
            <person name="Yoshida K."/>
            <person name="Fujiwara S."/>
            <person name="Wang Z.W."/>
            <person name="Zhang Y.Q."/>
            <person name="Mitsuda N."/>
            <person name="Wang M."/>
            <person name="Liu G.H."/>
            <person name="Pecoraro L."/>
            <person name="Huang H.X."/>
            <person name="Xiao X.J."/>
            <person name="Lin M."/>
            <person name="Wu X.Y."/>
            <person name="Wu W.L."/>
            <person name="Chen Y.Y."/>
            <person name="Chang S.B."/>
            <person name="Sakamoto S."/>
            <person name="Ohme-Takagi M."/>
            <person name="Yagi M."/>
            <person name="Zeng S.J."/>
            <person name="Shen C.Y."/>
            <person name="Yeh C.M."/>
            <person name="Luo Y.B."/>
            <person name="Tsai W.C."/>
            <person name="Van de Peer Y."/>
            <person name="Liu Z.J."/>
        </authorList>
    </citation>
    <scope>NUCLEOTIDE SEQUENCE [LARGE SCALE GENOMIC DNA]</scope>
    <source>
        <strain evidence="5">cv. Shenzhen</strain>
        <tissue evidence="4">Stem</tissue>
    </source>
</reference>
<dbReference type="Pfam" id="PF06200">
    <property type="entry name" value="tify"/>
    <property type="match status" value="1"/>
</dbReference>
<keyword evidence="5" id="KW-1185">Reference proteome</keyword>
<proteinExistence type="inferred from homology"/>